<proteinExistence type="predicted"/>
<keyword evidence="3" id="KW-1133">Transmembrane helix</keyword>
<feature type="domain" description="Ig-like" evidence="4">
    <location>
        <begin position="1"/>
        <end position="69"/>
    </location>
</feature>
<dbReference type="GO" id="GO:0006955">
    <property type="term" value="P:immune response"/>
    <property type="evidence" value="ECO:0007669"/>
    <property type="project" value="TreeGrafter"/>
</dbReference>
<name>A0AAQ6IQY6_ANATE</name>
<dbReference type="Ensembl" id="ENSATET00000081480.1">
    <property type="protein sequence ID" value="ENSATEP00000077969.1"/>
    <property type="gene ID" value="ENSATEG00000032864.1"/>
</dbReference>
<accession>A0AAQ6IQY6</accession>
<reference evidence="5 6" key="1">
    <citation type="submission" date="2021-04" db="EMBL/GenBank/DDBJ databases">
        <authorList>
            <consortium name="Wellcome Sanger Institute Data Sharing"/>
        </authorList>
    </citation>
    <scope>NUCLEOTIDE SEQUENCE [LARGE SCALE GENOMIC DNA]</scope>
</reference>
<dbReference type="InterPro" id="IPR013783">
    <property type="entry name" value="Ig-like_fold"/>
</dbReference>
<dbReference type="InterPro" id="IPR003599">
    <property type="entry name" value="Ig_sub"/>
</dbReference>
<feature type="transmembrane region" description="Helical" evidence="3">
    <location>
        <begin position="99"/>
        <end position="121"/>
    </location>
</feature>
<dbReference type="InterPro" id="IPR050488">
    <property type="entry name" value="Ig_Fc_receptor"/>
</dbReference>
<dbReference type="AlphaFoldDB" id="A0AAQ6IQY6"/>
<dbReference type="Gene3D" id="2.60.40.10">
    <property type="entry name" value="Immunoglobulins"/>
    <property type="match status" value="1"/>
</dbReference>
<evidence type="ECO:0000256" key="2">
    <source>
        <dbReference type="ARBA" id="ARBA00023157"/>
    </source>
</evidence>
<dbReference type="SUPFAM" id="SSF48726">
    <property type="entry name" value="Immunoglobulin"/>
    <property type="match status" value="1"/>
</dbReference>
<dbReference type="Pfam" id="PF13895">
    <property type="entry name" value="Ig_2"/>
    <property type="match status" value="1"/>
</dbReference>
<protein>
    <recommendedName>
        <fullName evidence="4">Ig-like domain-containing protein</fullName>
    </recommendedName>
</protein>
<keyword evidence="6" id="KW-1185">Reference proteome</keyword>
<sequence length="173" mass="18946">MEGDDVTLRCRKKQTPSNLTAEFYKDGVFIRSSSTGEMIIHNVSMSDEGLYKCSISGAGESAESWLTVTASITSTPKLATPKAGQGISNDRTHPSSTQLLILVTIVPVVLCVAVVLLLVGLRRYQKQKGCREENVDVTYSVVTTERNENVSREVNVSDPNKATYAVVTYRNKI</sequence>
<dbReference type="GO" id="GO:0009897">
    <property type="term" value="C:external side of plasma membrane"/>
    <property type="evidence" value="ECO:0007669"/>
    <property type="project" value="TreeGrafter"/>
</dbReference>
<dbReference type="GO" id="GO:0007166">
    <property type="term" value="P:cell surface receptor signaling pathway"/>
    <property type="evidence" value="ECO:0007669"/>
    <property type="project" value="TreeGrafter"/>
</dbReference>
<keyword evidence="3" id="KW-0812">Transmembrane</keyword>
<reference evidence="5" key="2">
    <citation type="submission" date="2025-08" db="UniProtKB">
        <authorList>
            <consortium name="Ensembl"/>
        </authorList>
    </citation>
    <scope>IDENTIFICATION</scope>
</reference>
<evidence type="ECO:0000256" key="3">
    <source>
        <dbReference type="SAM" id="Phobius"/>
    </source>
</evidence>
<dbReference type="PANTHER" id="PTHR11481">
    <property type="entry name" value="IMMUNOGLOBULIN FC RECEPTOR"/>
    <property type="match status" value="1"/>
</dbReference>
<dbReference type="SMART" id="SM00409">
    <property type="entry name" value="IG"/>
    <property type="match status" value="1"/>
</dbReference>
<keyword evidence="3" id="KW-0472">Membrane</keyword>
<dbReference type="GO" id="GO:0004888">
    <property type="term" value="F:transmembrane signaling receptor activity"/>
    <property type="evidence" value="ECO:0007669"/>
    <property type="project" value="TreeGrafter"/>
</dbReference>
<keyword evidence="1" id="KW-0732">Signal</keyword>
<evidence type="ECO:0000313" key="5">
    <source>
        <dbReference type="Ensembl" id="ENSATEP00000077969.1"/>
    </source>
</evidence>
<evidence type="ECO:0000256" key="1">
    <source>
        <dbReference type="ARBA" id="ARBA00022729"/>
    </source>
</evidence>
<dbReference type="InterPro" id="IPR036179">
    <property type="entry name" value="Ig-like_dom_sf"/>
</dbReference>
<reference evidence="5" key="3">
    <citation type="submission" date="2025-09" db="UniProtKB">
        <authorList>
            <consortium name="Ensembl"/>
        </authorList>
    </citation>
    <scope>IDENTIFICATION</scope>
</reference>
<dbReference type="GeneTree" id="ENSGT01120000273926"/>
<dbReference type="InterPro" id="IPR007110">
    <property type="entry name" value="Ig-like_dom"/>
</dbReference>
<evidence type="ECO:0000259" key="4">
    <source>
        <dbReference type="PROSITE" id="PS50835"/>
    </source>
</evidence>
<organism evidence="5 6">
    <name type="scientific">Anabas testudineus</name>
    <name type="common">Climbing perch</name>
    <name type="synonym">Anthias testudineus</name>
    <dbReference type="NCBI Taxonomy" id="64144"/>
    <lineage>
        <taxon>Eukaryota</taxon>
        <taxon>Metazoa</taxon>
        <taxon>Chordata</taxon>
        <taxon>Craniata</taxon>
        <taxon>Vertebrata</taxon>
        <taxon>Euteleostomi</taxon>
        <taxon>Actinopterygii</taxon>
        <taxon>Neopterygii</taxon>
        <taxon>Teleostei</taxon>
        <taxon>Neoteleostei</taxon>
        <taxon>Acanthomorphata</taxon>
        <taxon>Anabantaria</taxon>
        <taxon>Anabantiformes</taxon>
        <taxon>Anabantoidei</taxon>
        <taxon>Anabantidae</taxon>
        <taxon>Anabas</taxon>
    </lineage>
</organism>
<keyword evidence="2" id="KW-1015">Disulfide bond</keyword>
<dbReference type="PROSITE" id="PS50835">
    <property type="entry name" value="IG_LIKE"/>
    <property type="match status" value="1"/>
</dbReference>
<evidence type="ECO:0000313" key="6">
    <source>
        <dbReference type="Proteomes" id="UP000265040"/>
    </source>
</evidence>
<dbReference type="PANTHER" id="PTHR11481:SF64">
    <property type="entry name" value="FC RECEPTOR-LIKE PROTEIN 4"/>
    <property type="match status" value="1"/>
</dbReference>
<dbReference type="Proteomes" id="UP000265040">
    <property type="component" value="Chromosome 18"/>
</dbReference>